<dbReference type="EMBL" id="JBHSDK010000016">
    <property type="protein sequence ID" value="MFC4336173.1"/>
    <property type="molecule type" value="Genomic_DNA"/>
</dbReference>
<evidence type="ECO:0000256" key="1">
    <source>
        <dbReference type="ARBA" id="ARBA00023125"/>
    </source>
</evidence>
<evidence type="ECO:0000313" key="5">
    <source>
        <dbReference type="EMBL" id="MFC4336173.1"/>
    </source>
</evidence>
<protein>
    <submittedName>
        <fullName evidence="5">TetR/AcrR family transcriptional regulator</fullName>
    </submittedName>
</protein>
<dbReference type="Gene3D" id="1.10.357.10">
    <property type="entry name" value="Tetracycline Repressor, domain 2"/>
    <property type="match status" value="1"/>
</dbReference>
<proteinExistence type="predicted"/>
<feature type="region of interest" description="Disordered" evidence="3">
    <location>
        <begin position="1"/>
        <end position="21"/>
    </location>
</feature>
<feature type="DNA-binding region" description="H-T-H motif" evidence="2">
    <location>
        <begin position="43"/>
        <end position="62"/>
    </location>
</feature>
<keyword evidence="6" id="KW-1185">Reference proteome</keyword>
<organism evidence="5 6">
    <name type="scientific">Salininema proteolyticum</name>
    <dbReference type="NCBI Taxonomy" id="1607685"/>
    <lineage>
        <taxon>Bacteria</taxon>
        <taxon>Bacillati</taxon>
        <taxon>Actinomycetota</taxon>
        <taxon>Actinomycetes</taxon>
        <taxon>Glycomycetales</taxon>
        <taxon>Glycomycetaceae</taxon>
        <taxon>Salininema</taxon>
    </lineage>
</organism>
<dbReference type="Pfam" id="PF00440">
    <property type="entry name" value="TetR_N"/>
    <property type="match status" value="1"/>
</dbReference>
<dbReference type="SUPFAM" id="SSF46689">
    <property type="entry name" value="Homeodomain-like"/>
    <property type="match status" value="1"/>
</dbReference>
<name>A0ABV8U0G4_9ACTN</name>
<dbReference type="InterPro" id="IPR009057">
    <property type="entry name" value="Homeodomain-like_sf"/>
</dbReference>
<reference evidence="6" key="1">
    <citation type="journal article" date="2019" name="Int. J. Syst. Evol. Microbiol.">
        <title>The Global Catalogue of Microorganisms (GCM) 10K type strain sequencing project: providing services to taxonomists for standard genome sequencing and annotation.</title>
        <authorList>
            <consortium name="The Broad Institute Genomics Platform"/>
            <consortium name="The Broad Institute Genome Sequencing Center for Infectious Disease"/>
            <person name="Wu L."/>
            <person name="Ma J."/>
        </authorList>
    </citation>
    <scope>NUCLEOTIDE SEQUENCE [LARGE SCALE GENOMIC DNA]</scope>
    <source>
        <strain evidence="6">IBRC-M 10908</strain>
    </source>
</reference>
<feature type="domain" description="HTH tetR-type" evidence="4">
    <location>
        <begin position="20"/>
        <end position="80"/>
    </location>
</feature>
<comment type="caution">
    <text evidence="5">The sequence shown here is derived from an EMBL/GenBank/DDBJ whole genome shotgun (WGS) entry which is preliminary data.</text>
</comment>
<dbReference type="PRINTS" id="PR00455">
    <property type="entry name" value="HTHTETR"/>
</dbReference>
<evidence type="ECO:0000313" key="6">
    <source>
        <dbReference type="Proteomes" id="UP001595823"/>
    </source>
</evidence>
<dbReference type="PROSITE" id="PS50977">
    <property type="entry name" value="HTH_TETR_2"/>
    <property type="match status" value="1"/>
</dbReference>
<dbReference type="PANTHER" id="PTHR30055:SF237">
    <property type="entry name" value="TRANSCRIPTIONAL REPRESSOR MCE3R"/>
    <property type="match status" value="1"/>
</dbReference>
<evidence type="ECO:0000256" key="2">
    <source>
        <dbReference type="PROSITE-ProRule" id="PRU00335"/>
    </source>
</evidence>
<evidence type="ECO:0000259" key="4">
    <source>
        <dbReference type="PROSITE" id="PS50977"/>
    </source>
</evidence>
<accession>A0ABV8U0G4</accession>
<keyword evidence="1 2" id="KW-0238">DNA-binding</keyword>
<dbReference type="Proteomes" id="UP001595823">
    <property type="component" value="Unassembled WGS sequence"/>
</dbReference>
<dbReference type="InterPro" id="IPR001647">
    <property type="entry name" value="HTH_TetR"/>
</dbReference>
<gene>
    <name evidence="5" type="ORF">ACFPET_13270</name>
</gene>
<dbReference type="PANTHER" id="PTHR30055">
    <property type="entry name" value="HTH-TYPE TRANSCRIPTIONAL REGULATOR RUTR"/>
    <property type="match status" value="1"/>
</dbReference>
<dbReference type="RefSeq" id="WP_380621797.1">
    <property type="nucleotide sequence ID" value="NZ_JBHSDK010000016.1"/>
</dbReference>
<sequence>MSSEPAPPTPAASDGAPSSRLTEGDWVEAANDILVEENVRGVKLERLCRRLGVTKGSFYWHFKRRADLLTAILSAWRKRTTLDTISRLTAEGARSRLSELLRRPRRPRAARPQAIEASIRDWARNDPVACEALTEVDAIRMEFFRRIFLDEGFSEREAETRAYTAYCLMMGDSVLNKSLANRGGDFAKEAVELLLSKDPRPESEAG</sequence>
<dbReference type="InterPro" id="IPR050109">
    <property type="entry name" value="HTH-type_TetR-like_transc_reg"/>
</dbReference>
<feature type="compositionally biased region" description="Pro residues" evidence="3">
    <location>
        <begin position="1"/>
        <end position="10"/>
    </location>
</feature>
<evidence type="ECO:0000256" key="3">
    <source>
        <dbReference type="SAM" id="MobiDB-lite"/>
    </source>
</evidence>